<dbReference type="InParanoid" id="A0A6P9A451"/>
<dbReference type="GO" id="GO:0061630">
    <property type="term" value="F:ubiquitin protein ligase activity"/>
    <property type="evidence" value="ECO:0007669"/>
    <property type="project" value="InterPro"/>
</dbReference>
<evidence type="ECO:0000313" key="15">
    <source>
        <dbReference type="RefSeq" id="XP_034252004.1"/>
    </source>
</evidence>
<dbReference type="Pfam" id="PF06803">
    <property type="entry name" value="DUF1232"/>
    <property type="match status" value="1"/>
</dbReference>
<evidence type="ECO:0000256" key="1">
    <source>
        <dbReference type="ARBA" id="ARBA00004127"/>
    </source>
</evidence>
<dbReference type="Pfam" id="PF00097">
    <property type="entry name" value="zf-C3HC4"/>
    <property type="match status" value="1"/>
</dbReference>
<comment type="subcellular location">
    <subcellularLocation>
        <location evidence="1">Endomembrane system</location>
        <topology evidence="1">Multi-pass membrane protein</topology>
    </subcellularLocation>
</comment>
<dbReference type="InterPro" id="IPR010652">
    <property type="entry name" value="DUF1232"/>
</dbReference>
<protein>
    <recommendedName>
        <fullName evidence="2">E3 ubiquitin-protein ligase RNF170</fullName>
    </recommendedName>
    <alternativeName>
        <fullName evidence="10">RING finger protein 170</fullName>
    </alternativeName>
    <alternativeName>
        <fullName evidence="9">RING-type E3 ubiquitin transferase RNF170</fullName>
    </alternativeName>
</protein>
<evidence type="ECO:0000256" key="6">
    <source>
        <dbReference type="ARBA" id="ARBA00022833"/>
    </source>
</evidence>
<keyword evidence="5 11" id="KW-0863">Zinc-finger</keyword>
<dbReference type="PANTHER" id="PTHR22894">
    <property type="entry name" value="RING-TYPE DOMAIN-CONTAINING PROTEIN"/>
    <property type="match status" value="1"/>
</dbReference>
<keyword evidence="8 12" id="KW-0472">Membrane</keyword>
<evidence type="ECO:0000256" key="4">
    <source>
        <dbReference type="ARBA" id="ARBA00022723"/>
    </source>
</evidence>
<evidence type="ECO:0000256" key="9">
    <source>
        <dbReference type="ARBA" id="ARBA00030110"/>
    </source>
</evidence>
<dbReference type="GO" id="GO:0008270">
    <property type="term" value="F:zinc ion binding"/>
    <property type="evidence" value="ECO:0007669"/>
    <property type="project" value="UniProtKB-KW"/>
</dbReference>
<evidence type="ECO:0000256" key="2">
    <source>
        <dbReference type="ARBA" id="ARBA00014068"/>
    </source>
</evidence>
<dbReference type="Gene3D" id="3.30.40.10">
    <property type="entry name" value="Zinc/RING finger domain, C3HC4 (zinc finger)"/>
    <property type="match status" value="1"/>
</dbReference>
<evidence type="ECO:0000256" key="5">
    <source>
        <dbReference type="ARBA" id="ARBA00022771"/>
    </source>
</evidence>
<evidence type="ECO:0000256" key="12">
    <source>
        <dbReference type="SAM" id="Phobius"/>
    </source>
</evidence>
<dbReference type="SMART" id="SM00184">
    <property type="entry name" value="RING"/>
    <property type="match status" value="1"/>
</dbReference>
<evidence type="ECO:0000256" key="10">
    <source>
        <dbReference type="ARBA" id="ARBA00031107"/>
    </source>
</evidence>
<feature type="domain" description="RING-type" evidence="13">
    <location>
        <begin position="84"/>
        <end position="127"/>
    </location>
</feature>
<reference evidence="15" key="1">
    <citation type="submission" date="2025-08" db="UniProtKB">
        <authorList>
            <consortium name="RefSeq"/>
        </authorList>
    </citation>
    <scope>IDENTIFICATION</scope>
    <source>
        <tissue evidence="15">Total insect</tissue>
    </source>
</reference>
<gene>
    <name evidence="15" type="primary">LOC117651776</name>
</gene>
<evidence type="ECO:0000256" key="8">
    <source>
        <dbReference type="ARBA" id="ARBA00023136"/>
    </source>
</evidence>
<feature type="transmembrane region" description="Helical" evidence="12">
    <location>
        <begin position="200"/>
        <end position="219"/>
    </location>
</feature>
<proteinExistence type="predicted"/>
<evidence type="ECO:0000256" key="7">
    <source>
        <dbReference type="ARBA" id="ARBA00022989"/>
    </source>
</evidence>
<feature type="transmembrane region" description="Helical" evidence="12">
    <location>
        <begin position="225"/>
        <end position="250"/>
    </location>
</feature>
<dbReference type="GO" id="GO:0012505">
    <property type="term" value="C:endomembrane system"/>
    <property type="evidence" value="ECO:0007669"/>
    <property type="project" value="UniProtKB-SubCell"/>
</dbReference>
<dbReference type="InterPro" id="IPR013083">
    <property type="entry name" value="Znf_RING/FYVE/PHD"/>
</dbReference>
<name>A0A6P9A451_THRPL</name>
<dbReference type="PROSITE" id="PS00518">
    <property type="entry name" value="ZF_RING_1"/>
    <property type="match status" value="1"/>
</dbReference>
<evidence type="ECO:0000259" key="13">
    <source>
        <dbReference type="PROSITE" id="PS50089"/>
    </source>
</evidence>
<dbReference type="Proteomes" id="UP000515158">
    <property type="component" value="Unplaced"/>
</dbReference>
<dbReference type="KEGG" id="tpal:117651776"/>
<feature type="transmembrane region" description="Helical" evidence="12">
    <location>
        <begin position="12"/>
        <end position="31"/>
    </location>
</feature>
<dbReference type="GO" id="GO:0016567">
    <property type="term" value="P:protein ubiquitination"/>
    <property type="evidence" value="ECO:0007669"/>
    <property type="project" value="UniProtKB-UniPathway"/>
</dbReference>
<dbReference type="UniPathway" id="UPA00143"/>
<accession>A0A6P9A451</accession>
<evidence type="ECO:0000256" key="3">
    <source>
        <dbReference type="ARBA" id="ARBA00022692"/>
    </source>
</evidence>
<dbReference type="AlphaFoldDB" id="A0A6P9A451"/>
<keyword evidence="4" id="KW-0479">Metal-binding</keyword>
<dbReference type="InterPro" id="IPR018957">
    <property type="entry name" value="Znf_C3HC4_RING-type"/>
</dbReference>
<keyword evidence="3 12" id="KW-0812">Transmembrane</keyword>
<dbReference type="InterPro" id="IPR017907">
    <property type="entry name" value="Znf_RING_CS"/>
</dbReference>
<keyword evidence="7 12" id="KW-1133">Transmembrane helix</keyword>
<sequence>MQYFKGIGNEVILALVAPTFIFLILVAKFLFEQFTQPNTNSNGDMSTSRRNWTDWLPAWLYQPDTESPSESPNRNRTHFNTDTCSICIGQFKFPLETNCGHLFCGPCISALTSHQFALRAVRCPLCRQSVSIFYECFSEEELHTESEERNSIREMVQYYNRRFSGQHSSLWSHLRDFPTTVRHMWREILRSDGDTAHTIFRLRIALFFAAAVMYLASPLDLVPEAAFGALGLLDDVMVVVLLAIYLSILYRRLVVSRGQGMNHVLT</sequence>
<evidence type="ECO:0000256" key="11">
    <source>
        <dbReference type="PROSITE-ProRule" id="PRU00175"/>
    </source>
</evidence>
<organism evidence="15">
    <name type="scientific">Thrips palmi</name>
    <name type="common">Melon thrips</name>
    <dbReference type="NCBI Taxonomy" id="161013"/>
    <lineage>
        <taxon>Eukaryota</taxon>
        <taxon>Metazoa</taxon>
        <taxon>Ecdysozoa</taxon>
        <taxon>Arthropoda</taxon>
        <taxon>Hexapoda</taxon>
        <taxon>Insecta</taxon>
        <taxon>Pterygota</taxon>
        <taxon>Neoptera</taxon>
        <taxon>Paraneoptera</taxon>
        <taxon>Thysanoptera</taxon>
        <taxon>Terebrantia</taxon>
        <taxon>Thripoidea</taxon>
        <taxon>Thripidae</taxon>
        <taxon>Thrips</taxon>
    </lineage>
</organism>
<dbReference type="OrthoDB" id="9049620at2759"/>
<dbReference type="PROSITE" id="PS50089">
    <property type="entry name" value="ZF_RING_2"/>
    <property type="match status" value="1"/>
</dbReference>
<dbReference type="SUPFAM" id="SSF57850">
    <property type="entry name" value="RING/U-box"/>
    <property type="match status" value="1"/>
</dbReference>
<evidence type="ECO:0000313" key="14">
    <source>
        <dbReference type="Proteomes" id="UP000515158"/>
    </source>
</evidence>
<dbReference type="PANTHER" id="PTHR22894:SF5">
    <property type="entry name" value="RING-TYPE DOMAIN-CONTAINING PROTEIN"/>
    <property type="match status" value="1"/>
</dbReference>
<dbReference type="RefSeq" id="XP_034252004.1">
    <property type="nucleotide sequence ID" value="XM_034396113.1"/>
</dbReference>
<keyword evidence="14" id="KW-1185">Reference proteome</keyword>
<dbReference type="InterPro" id="IPR001841">
    <property type="entry name" value="Znf_RING"/>
</dbReference>
<dbReference type="GeneID" id="117651776"/>
<dbReference type="InterPro" id="IPR038896">
    <property type="entry name" value="RNF170"/>
</dbReference>
<keyword evidence="6" id="KW-0862">Zinc</keyword>